<accession>A0A819D0V3</accession>
<dbReference type="GO" id="GO:0005886">
    <property type="term" value="C:plasma membrane"/>
    <property type="evidence" value="ECO:0007669"/>
    <property type="project" value="TreeGrafter"/>
</dbReference>
<feature type="domain" description="Sema" evidence="3">
    <location>
        <begin position="1"/>
        <end position="428"/>
    </location>
</feature>
<evidence type="ECO:0000259" key="3">
    <source>
        <dbReference type="PROSITE" id="PS51004"/>
    </source>
</evidence>
<dbReference type="PROSITE" id="PS51004">
    <property type="entry name" value="SEMA"/>
    <property type="match status" value="1"/>
</dbReference>
<dbReference type="SUPFAM" id="SSF101912">
    <property type="entry name" value="Sema domain"/>
    <property type="match status" value="1"/>
</dbReference>
<keyword evidence="2" id="KW-1133">Transmembrane helix</keyword>
<sequence>MNWHKTLTFTNQLTYDTNTQIPRISSDMKFFMWYNSYAIYGARDTLYILKPDSNNSLVQLFSYNWPIDVTTMEECLQEWNTKEKCYNDIVHVRILPNSTIMDVYCTYAHRPMVRSFDLHSLSFTKEDTLIRDPHPPMDSDRSYVMLTFNTSIVTAGYQGDYIPTIRATQGKTLLYALRQNSYFIGGFKYDGKAVFGVLETSDRIETNRVSRLVMACANRAEIIRKATLNCSTDMFDPSRSFVFHILTALIDPIRTKNGSILLFATFTTNNSSITASAVCLFILDKQFYDIFTGSSVKNTRTNEMNELIFNCSESIPSTIDRDMVESERQFLPYLSNPLFIETMSNHIFTAINVIQYELDRYCLIIGTSNGHLFTAFTDDTFQTNIFEELTLPLNMRYSIKSITHKKFSHNHSYAIIITNHVGYLIFKLNLCKENNTKLCFDCWLKDCSIQKMISIDKSIQHQCPSENNIHTSYINNHSSLINRNIGEHTKRNLLLYIIIPMSFVVFVLLILIIILLTKSTRKIKRGRFYPSHCRKTQDSSIKHMFPHTYTNNIMYKTNNKKLSTNKKTQQQQHMFPVKSDICIRETCSNPVYSTISSQSLPSLVLSTPTIVSLNTPQPLSVHRLYKSYM</sequence>
<dbReference type="Proteomes" id="UP000663844">
    <property type="component" value="Unassembled WGS sequence"/>
</dbReference>
<evidence type="ECO:0000313" key="4">
    <source>
        <dbReference type="EMBL" id="CAF3816220.1"/>
    </source>
</evidence>
<evidence type="ECO:0000313" key="5">
    <source>
        <dbReference type="Proteomes" id="UP000663844"/>
    </source>
</evidence>
<proteinExistence type="predicted"/>
<dbReference type="InterPro" id="IPR001627">
    <property type="entry name" value="Semap_dom"/>
</dbReference>
<dbReference type="GO" id="GO:0030335">
    <property type="term" value="P:positive regulation of cell migration"/>
    <property type="evidence" value="ECO:0007669"/>
    <property type="project" value="TreeGrafter"/>
</dbReference>
<comment type="caution">
    <text evidence="4">The sequence shown here is derived from an EMBL/GenBank/DDBJ whole genome shotgun (WGS) entry which is preliminary data.</text>
</comment>
<dbReference type="SMART" id="SM00630">
    <property type="entry name" value="Sema"/>
    <property type="match status" value="1"/>
</dbReference>
<organism evidence="4 5">
    <name type="scientific">Adineta steineri</name>
    <dbReference type="NCBI Taxonomy" id="433720"/>
    <lineage>
        <taxon>Eukaryota</taxon>
        <taxon>Metazoa</taxon>
        <taxon>Spiralia</taxon>
        <taxon>Gnathifera</taxon>
        <taxon>Rotifera</taxon>
        <taxon>Eurotatoria</taxon>
        <taxon>Bdelloidea</taxon>
        <taxon>Adinetida</taxon>
        <taxon>Adinetidae</taxon>
        <taxon>Adineta</taxon>
    </lineage>
</organism>
<keyword evidence="2" id="KW-0472">Membrane</keyword>
<dbReference type="EMBL" id="CAJOAZ010001448">
    <property type="protein sequence ID" value="CAF3816220.1"/>
    <property type="molecule type" value="Genomic_DNA"/>
</dbReference>
<dbReference type="PANTHER" id="PTHR11036:SF127">
    <property type="entry name" value="SEMAPHORIN-1A"/>
    <property type="match status" value="1"/>
</dbReference>
<dbReference type="GO" id="GO:0007411">
    <property type="term" value="P:axon guidance"/>
    <property type="evidence" value="ECO:0007669"/>
    <property type="project" value="TreeGrafter"/>
</dbReference>
<protein>
    <recommendedName>
        <fullName evidence="3">Sema domain-containing protein</fullName>
    </recommendedName>
</protein>
<dbReference type="GO" id="GO:0045499">
    <property type="term" value="F:chemorepellent activity"/>
    <property type="evidence" value="ECO:0007669"/>
    <property type="project" value="TreeGrafter"/>
</dbReference>
<dbReference type="InterPro" id="IPR015943">
    <property type="entry name" value="WD40/YVTN_repeat-like_dom_sf"/>
</dbReference>
<dbReference type="InterPro" id="IPR036352">
    <property type="entry name" value="Semap_dom_sf"/>
</dbReference>
<dbReference type="Gene3D" id="2.130.10.10">
    <property type="entry name" value="YVTN repeat-like/Quinoprotein amine dehydrogenase"/>
    <property type="match status" value="1"/>
</dbReference>
<gene>
    <name evidence="4" type="ORF">OXD698_LOCUS19150</name>
</gene>
<dbReference type="PANTHER" id="PTHR11036">
    <property type="entry name" value="SEMAPHORIN"/>
    <property type="match status" value="1"/>
</dbReference>
<dbReference type="GO" id="GO:0071526">
    <property type="term" value="P:semaphorin-plexin signaling pathway"/>
    <property type="evidence" value="ECO:0007669"/>
    <property type="project" value="TreeGrafter"/>
</dbReference>
<evidence type="ECO:0000256" key="2">
    <source>
        <dbReference type="SAM" id="Phobius"/>
    </source>
</evidence>
<keyword evidence="2" id="KW-0812">Transmembrane</keyword>
<dbReference type="AlphaFoldDB" id="A0A819D0V3"/>
<comment type="caution">
    <text evidence="1">Lacks conserved residue(s) required for the propagation of feature annotation.</text>
</comment>
<dbReference type="GO" id="GO:0030215">
    <property type="term" value="F:semaphorin receptor binding"/>
    <property type="evidence" value="ECO:0007669"/>
    <property type="project" value="InterPro"/>
</dbReference>
<name>A0A819D0V3_9BILA</name>
<reference evidence="4" key="1">
    <citation type="submission" date="2021-02" db="EMBL/GenBank/DDBJ databases">
        <authorList>
            <person name="Nowell W R."/>
        </authorList>
    </citation>
    <scope>NUCLEOTIDE SEQUENCE</scope>
</reference>
<dbReference type="InterPro" id="IPR027231">
    <property type="entry name" value="Semaphorin"/>
</dbReference>
<evidence type="ECO:0000256" key="1">
    <source>
        <dbReference type="PROSITE-ProRule" id="PRU00352"/>
    </source>
</evidence>
<feature type="transmembrane region" description="Helical" evidence="2">
    <location>
        <begin position="493"/>
        <end position="517"/>
    </location>
</feature>